<dbReference type="GO" id="GO:0006355">
    <property type="term" value="P:regulation of DNA-templated transcription"/>
    <property type="evidence" value="ECO:0007669"/>
    <property type="project" value="InterPro"/>
</dbReference>
<feature type="compositionally biased region" description="Basic and acidic residues" evidence="4">
    <location>
        <begin position="204"/>
        <end position="222"/>
    </location>
</feature>
<comment type="subcellular location">
    <subcellularLocation>
        <location evidence="2">Nucleus</location>
    </subcellularLocation>
</comment>
<dbReference type="GeneID" id="83208734"/>
<dbReference type="AlphaFoldDB" id="A0AAD7Y3L8"/>
<dbReference type="CDD" id="cd16907">
    <property type="entry name" value="YEATS_YEATS2_like"/>
    <property type="match status" value="1"/>
</dbReference>
<dbReference type="InterPro" id="IPR055127">
    <property type="entry name" value="YEATS2_3HBD"/>
</dbReference>
<dbReference type="PANTHER" id="PTHR23195">
    <property type="entry name" value="YEATS DOMAIN"/>
    <property type="match status" value="1"/>
</dbReference>
<evidence type="ECO:0000313" key="7">
    <source>
        <dbReference type="Proteomes" id="UP001234581"/>
    </source>
</evidence>
<dbReference type="InterPro" id="IPR005033">
    <property type="entry name" value="YEATS"/>
</dbReference>
<name>A0AAD7Y3L8_9FUNG</name>
<dbReference type="PROSITE" id="PS51037">
    <property type="entry name" value="YEATS"/>
    <property type="match status" value="1"/>
</dbReference>
<feature type="coiled-coil region" evidence="3">
    <location>
        <begin position="36"/>
        <end position="63"/>
    </location>
</feature>
<dbReference type="Pfam" id="PF03366">
    <property type="entry name" value="YEATS"/>
    <property type="match status" value="1"/>
</dbReference>
<gene>
    <name evidence="6" type="ORF">O0I10_001316</name>
</gene>
<feature type="region of interest" description="Disordered" evidence="4">
    <location>
        <begin position="428"/>
        <end position="457"/>
    </location>
</feature>
<evidence type="ECO:0000256" key="1">
    <source>
        <dbReference type="ARBA" id="ARBA00023242"/>
    </source>
</evidence>
<evidence type="ECO:0000256" key="2">
    <source>
        <dbReference type="PROSITE-ProRule" id="PRU00376"/>
    </source>
</evidence>
<feature type="region of interest" description="Disordered" evidence="4">
    <location>
        <begin position="204"/>
        <end position="279"/>
    </location>
</feature>
<feature type="compositionally biased region" description="Low complexity" evidence="4">
    <location>
        <begin position="244"/>
        <end position="269"/>
    </location>
</feature>
<feature type="domain" description="YEATS" evidence="5">
    <location>
        <begin position="295"/>
        <end position="446"/>
    </location>
</feature>
<evidence type="ECO:0000313" key="6">
    <source>
        <dbReference type="EMBL" id="KAJ8663139.1"/>
    </source>
</evidence>
<sequence length="811" mass="92388">MRSIDDLPKDDATRKKITDIIDRQFNLEIYLKHRETAAIRREIEKAEDTLRDLEQAINNENAAGSTMDTSSPYTRRSAAMVANAMFQAYLPTPAERKAERQRHQGALFGRRSDGVFVRLSCPECKRDDFGNQIGFLNHCRLAHGLEFGPYEQIMQRCGTPVDESEVPPDHPVRLRPFTRPVPAVPMKRKERPTIKVFEEDVDLESERVAQEQQQHIEREGKRPMQSSKSIPETAESTPPPQQPQQPLETTATTTTTTTTSSSENEQPSEQDQKPPEQPMESFAAAVVPTTAIDDIGSRFYIKRQIIVGNVSKFIPPEKRDPTLKNYTHKWMVYVVEPPQMQEVSKFVTGVRFFLHPSYKPLDVVDVTEPPFRLTRLGWGEFPIRVQLFFVDKRRNKSVDIIHHVKLDHSHSGKQMLGGERVVEIELDRNTDFEDKSNVPRNQPTPTHTPSSETSMTPAPIVNVHKQKMTLLHGLLKDTVRRLPIIRPASQTTTAPLPYTCATSTHAYFSWSVGRRKALEWHRAHLMRIQVQQQAFDTMDDILRSAASSLTTKQVVLWCREHRYTPQRSDIDAKEEERAATTQTETGFGYCKFCGCLRDRHGTDDSNCRWRPKGWATVKKRGLSTLSSVDTLMDQLPQGWDRVSEADEDMDVDIDVTPSTTTANTAGASIIKTISDMVADEATDEQQLDWVWSVIGQLRLRGVIANDMVTDREGNLRGPHRDFDLATAMEQRVYTGNLISQLVRVFLKRMLDAGIDIYNRQQQQENQSKDKLLVPLHIYEGLRSVPQFDFLTNQYMGPSSSSTSSPDNQEHN</sequence>
<evidence type="ECO:0000256" key="3">
    <source>
        <dbReference type="SAM" id="Coils"/>
    </source>
</evidence>
<reference evidence="6 7" key="1">
    <citation type="submission" date="2023-03" db="EMBL/GenBank/DDBJ databases">
        <title>Genome sequence of Lichtheimia ornata CBS 291.66.</title>
        <authorList>
            <person name="Mohabir J.T."/>
            <person name="Shea T.P."/>
            <person name="Kurbessoian T."/>
            <person name="Berby B."/>
            <person name="Fontaine J."/>
            <person name="Livny J."/>
            <person name="Gnirke A."/>
            <person name="Stajich J.E."/>
            <person name="Cuomo C.A."/>
        </authorList>
    </citation>
    <scope>NUCLEOTIDE SEQUENCE [LARGE SCALE GENOMIC DNA]</scope>
    <source>
        <strain evidence="6">CBS 291.66</strain>
    </source>
</reference>
<evidence type="ECO:0000256" key="4">
    <source>
        <dbReference type="SAM" id="MobiDB-lite"/>
    </source>
</evidence>
<accession>A0AAD7Y3L8</accession>
<keyword evidence="1 2" id="KW-0539">Nucleus</keyword>
<protein>
    <recommendedName>
        <fullName evidence="5">YEATS domain-containing protein</fullName>
    </recommendedName>
</protein>
<dbReference type="EMBL" id="JARTCD010000003">
    <property type="protein sequence ID" value="KAJ8663139.1"/>
    <property type="molecule type" value="Genomic_DNA"/>
</dbReference>
<dbReference type="Pfam" id="PF25909">
    <property type="entry name" value="zf-C2H2_AHC1"/>
    <property type="match status" value="1"/>
</dbReference>
<dbReference type="Proteomes" id="UP001234581">
    <property type="component" value="Unassembled WGS sequence"/>
</dbReference>
<organism evidence="6 7">
    <name type="scientific">Lichtheimia ornata</name>
    <dbReference type="NCBI Taxonomy" id="688661"/>
    <lineage>
        <taxon>Eukaryota</taxon>
        <taxon>Fungi</taxon>
        <taxon>Fungi incertae sedis</taxon>
        <taxon>Mucoromycota</taxon>
        <taxon>Mucoromycotina</taxon>
        <taxon>Mucoromycetes</taxon>
        <taxon>Mucorales</taxon>
        <taxon>Lichtheimiaceae</taxon>
        <taxon>Lichtheimia</taxon>
    </lineage>
</organism>
<comment type="caution">
    <text evidence="6">The sequence shown here is derived from an EMBL/GenBank/DDBJ whole genome shotgun (WGS) entry which is preliminary data.</text>
</comment>
<dbReference type="RefSeq" id="XP_058348051.1">
    <property type="nucleotide sequence ID" value="XM_058481413.1"/>
</dbReference>
<dbReference type="GO" id="GO:0005634">
    <property type="term" value="C:nucleus"/>
    <property type="evidence" value="ECO:0007669"/>
    <property type="project" value="UniProtKB-SubCell"/>
</dbReference>
<feature type="compositionally biased region" description="Low complexity" evidence="4">
    <location>
        <begin position="443"/>
        <end position="457"/>
    </location>
</feature>
<keyword evidence="3" id="KW-0175">Coiled coil</keyword>
<evidence type="ECO:0000259" key="5">
    <source>
        <dbReference type="PROSITE" id="PS51037"/>
    </source>
</evidence>
<dbReference type="InterPro" id="IPR058706">
    <property type="entry name" value="zf-C2H2_AHC1-like"/>
</dbReference>
<dbReference type="Pfam" id="PF22951">
    <property type="entry name" value="3HBD"/>
    <property type="match status" value="1"/>
</dbReference>
<keyword evidence="7" id="KW-1185">Reference proteome</keyword>
<dbReference type="GO" id="GO:0000785">
    <property type="term" value="C:chromatin"/>
    <property type="evidence" value="ECO:0007669"/>
    <property type="project" value="UniProtKB-ARBA"/>
</dbReference>
<feature type="compositionally biased region" description="Basic and acidic residues" evidence="4">
    <location>
        <begin position="428"/>
        <end position="437"/>
    </location>
</feature>
<dbReference type="InterPro" id="IPR038704">
    <property type="entry name" value="YEAST_sf"/>
</dbReference>
<dbReference type="Gene3D" id="2.60.40.1970">
    <property type="entry name" value="YEATS domain"/>
    <property type="match status" value="1"/>
</dbReference>
<proteinExistence type="predicted"/>
<dbReference type="InterPro" id="IPR055129">
    <property type="entry name" value="YEATS_dom"/>
</dbReference>